<feature type="domain" description="EamA" evidence="7">
    <location>
        <begin position="8"/>
        <end position="146"/>
    </location>
</feature>
<feature type="domain" description="EamA" evidence="7">
    <location>
        <begin position="155"/>
        <end position="287"/>
    </location>
</feature>
<gene>
    <name evidence="8" type="ORF">DFE_2292</name>
</gene>
<dbReference type="InterPro" id="IPR051258">
    <property type="entry name" value="Diverse_Substrate_Transporter"/>
</dbReference>
<dbReference type="Gene3D" id="1.10.3730.20">
    <property type="match status" value="1"/>
</dbReference>
<dbReference type="Proteomes" id="UP000269883">
    <property type="component" value="Chromosome"/>
</dbReference>
<comment type="subcellular location">
    <subcellularLocation>
        <location evidence="1">Cell membrane</location>
        <topology evidence="1">Multi-pass membrane protein</topology>
    </subcellularLocation>
</comment>
<dbReference type="OrthoDB" id="9804865at2"/>
<feature type="transmembrane region" description="Helical" evidence="6">
    <location>
        <begin position="37"/>
        <end position="56"/>
    </location>
</feature>
<feature type="transmembrane region" description="Helical" evidence="6">
    <location>
        <begin position="246"/>
        <end position="266"/>
    </location>
</feature>
<feature type="transmembrane region" description="Helical" evidence="6">
    <location>
        <begin position="184"/>
        <end position="204"/>
    </location>
</feature>
<name>A0A2Z6B0P6_9BACT</name>
<evidence type="ECO:0000256" key="2">
    <source>
        <dbReference type="ARBA" id="ARBA00022475"/>
    </source>
</evidence>
<feature type="transmembrane region" description="Helical" evidence="6">
    <location>
        <begin position="129"/>
        <end position="147"/>
    </location>
</feature>
<evidence type="ECO:0000256" key="3">
    <source>
        <dbReference type="ARBA" id="ARBA00022692"/>
    </source>
</evidence>
<keyword evidence="9" id="KW-1185">Reference proteome</keyword>
<evidence type="ECO:0000313" key="9">
    <source>
        <dbReference type="Proteomes" id="UP000269883"/>
    </source>
</evidence>
<keyword evidence="2" id="KW-1003">Cell membrane</keyword>
<evidence type="ECO:0000256" key="6">
    <source>
        <dbReference type="SAM" id="Phobius"/>
    </source>
</evidence>
<sequence>MQSRVVKANIFLLITAMVWGTGFVAQRSGMDYVGPMIFNAVRFAIGSLSLVPLVIWSSRRGTTLPPGTEVSKGFAIRGAMIAGAILFLGVALQQVGLVNTTAAKGGFITGLYVVFVPFLGLIIGQRPGLGGALGAGIAAAGLFLLSVTADFTLAPGDSWVLASAIFWAIHVLVLGWLSPKMDCIKLAFGQFAFCSLLHFIAAFLTEEVTLASLQAGWFPIVYGGIMPVGVAYTLQVIAQKDAPPTHAAVILSLEAVFAALGGWVILGESMTGRGMFGCALMLSGMLVAQLWPKTQGSEETV</sequence>
<reference evidence="8 9" key="1">
    <citation type="journal article" date="2018" name="Sci. Adv.">
        <title>Multi-heme cytochromes provide a pathway for survival in energy-limited environments.</title>
        <authorList>
            <person name="Deng X."/>
            <person name="Dohmae N."/>
            <person name="Nealson K.H."/>
            <person name="Hashimoto K."/>
            <person name="Okamoto A."/>
        </authorList>
    </citation>
    <scope>NUCLEOTIDE SEQUENCE [LARGE SCALE GENOMIC DNA]</scope>
    <source>
        <strain evidence="8 9">IS5</strain>
    </source>
</reference>
<evidence type="ECO:0000313" key="8">
    <source>
        <dbReference type="EMBL" id="BBD09018.1"/>
    </source>
</evidence>
<feature type="transmembrane region" description="Helical" evidence="6">
    <location>
        <begin position="7"/>
        <end position="25"/>
    </location>
</feature>
<protein>
    <submittedName>
        <fullName evidence="8">Putative permease, DMT superfamily</fullName>
    </submittedName>
</protein>
<organism evidence="8 9">
    <name type="scientific">Desulfovibrio ferrophilus</name>
    <dbReference type="NCBI Taxonomy" id="241368"/>
    <lineage>
        <taxon>Bacteria</taxon>
        <taxon>Pseudomonadati</taxon>
        <taxon>Thermodesulfobacteriota</taxon>
        <taxon>Desulfovibrionia</taxon>
        <taxon>Desulfovibrionales</taxon>
        <taxon>Desulfovibrionaceae</taxon>
        <taxon>Desulfovibrio</taxon>
    </lineage>
</organism>
<evidence type="ECO:0000259" key="7">
    <source>
        <dbReference type="Pfam" id="PF00892"/>
    </source>
</evidence>
<keyword evidence="4 6" id="KW-1133">Transmembrane helix</keyword>
<feature type="transmembrane region" description="Helical" evidence="6">
    <location>
        <begin position="159"/>
        <end position="177"/>
    </location>
</feature>
<dbReference type="PANTHER" id="PTHR42920">
    <property type="entry name" value="OS03G0707200 PROTEIN-RELATED"/>
    <property type="match status" value="1"/>
</dbReference>
<feature type="transmembrane region" description="Helical" evidence="6">
    <location>
        <begin position="102"/>
        <end position="122"/>
    </location>
</feature>
<dbReference type="PANTHER" id="PTHR42920:SF5">
    <property type="entry name" value="EAMA DOMAIN-CONTAINING PROTEIN"/>
    <property type="match status" value="1"/>
</dbReference>
<feature type="transmembrane region" description="Helical" evidence="6">
    <location>
        <begin position="76"/>
        <end position="96"/>
    </location>
</feature>
<dbReference type="GO" id="GO:0005886">
    <property type="term" value="C:plasma membrane"/>
    <property type="evidence" value="ECO:0007669"/>
    <property type="project" value="UniProtKB-SubCell"/>
</dbReference>
<evidence type="ECO:0000256" key="1">
    <source>
        <dbReference type="ARBA" id="ARBA00004651"/>
    </source>
</evidence>
<dbReference type="Pfam" id="PF00892">
    <property type="entry name" value="EamA"/>
    <property type="match status" value="2"/>
</dbReference>
<keyword evidence="5 6" id="KW-0472">Membrane</keyword>
<evidence type="ECO:0000256" key="5">
    <source>
        <dbReference type="ARBA" id="ARBA00023136"/>
    </source>
</evidence>
<dbReference type="KEGG" id="dfl:DFE_2292"/>
<dbReference type="EMBL" id="AP017378">
    <property type="protein sequence ID" value="BBD09018.1"/>
    <property type="molecule type" value="Genomic_DNA"/>
</dbReference>
<dbReference type="InterPro" id="IPR037185">
    <property type="entry name" value="EmrE-like"/>
</dbReference>
<dbReference type="SUPFAM" id="SSF103481">
    <property type="entry name" value="Multidrug resistance efflux transporter EmrE"/>
    <property type="match status" value="2"/>
</dbReference>
<keyword evidence="3 6" id="KW-0812">Transmembrane</keyword>
<proteinExistence type="predicted"/>
<evidence type="ECO:0000256" key="4">
    <source>
        <dbReference type="ARBA" id="ARBA00022989"/>
    </source>
</evidence>
<accession>A0A2Z6B0P6</accession>
<dbReference type="InterPro" id="IPR000620">
    <property type="entry name" value="EamA_dom"/>
</dbReference>
<dbReference type="AlphaFoldDB" id="A0A2Z6B0P6"/>
<feature type="transmembrane region" description="Helical" evidence="6">
    <location>
        <begin position="216"/>
        <end position="234"/>
    </location>
</feature>